<feature type="domain" description="RING-type" evidence="2">
    <location>
        <begin position="222"/>
        <end position="268"/>
    </location>
</feature>
<dbReference type="SUPFAM" id="SSF57850">
    <property type="entry name" value="RING/U-box"/>
    <property type="match status" value="1"/>
</dbReference>
<protein>
    <recommendedName>
        <fullName evidence="2">RING-type domain-containing protein</fullName>
    </recommendedName>
</protein>
<accession>A0A6A6RCM0</accession>
<dbReference type="OrthoDB" id="8062037at2759"/>
<evidence type="ECO:0000256" key="1">
    <source>
        <dbReference type="PROSITE-ProRule" id="PRU00175"/>
    </source>
</evidence>
<sequence length="349" mass="40652">MAPDPSKQDAPEVLTALENPKYPRQLLHIEETLERKYEDAMSRFEKEVLRWKSLGLTVRLLMKFNVTPRPTREDMLKWDLPANISLDTFCKEASALLDMKIETMAAFQAVVKHNREHESENRVETVAFMLWRLRALYRQLATDTTFGVEKAPTKAAEVFEGYTRRTAIRLYNEFHKVSSALFTADPNRFTAETVMENADPDIQNLNGIATEMLLTEANADVCPICLETWNSEHIPYRLDKCKHIVGELCMVTWLNSARRTSNLCVKCRAEIMELRPRRPKPARVQRMLAVLFTLLEELYYIFGLYKPVRTEWLWTLKYIEDNVRFMRDDPETNAAWAAGYRVAFIPIPH</sequence>
<organism evidence="3 4">
    <name type="scientific">Lophium mytilinum</name>
    <dbReference type="NCBI Taxonomy" id="390894"/>
    <lineage>
        <taxon>Eukaryota</taxon>
        <taxon>Fungi</taxon>
        <taxon>Dikarya</taxon>
        <taxon>Ascomycota</taxon>
        <taxon>Pezizomycotina</taxon>
        <taxon>Dothideomycetes</taxon>
        <taxon>Pleosporomycetidae</taxon>
        <taxon>Mytilinidiales</taxon>
        <taxon>Mytilinidiaceae</taxon>
        <taxon>Lophium</taxon>
    </lineage>
</organism>
<evidence type="ECO:0000313" key="3">
    <source>
        <dbReference type="EMBL" id="KAF2501480.1"/>
    </source>
</evidence>
<proteinExistence type="predicted"/>
<dbReference type="InterPro" id="IPR001841">
    <property type="entry name" value="Znf_RING"/>
</dbReference>
<name>A0A6A6RCM0_9PEZI</name>
<dbReference type="Proteomes" id="UP000799750">
    <property type="component" value="Unassembled WGS sequence"/>
</dbReference>
<evidence type="ECO:0000259" key="2">
    <source>
        <dbReference type="PROSITE" id="PS50089"/>
    </source>
</evidence>
<keyword evidence="4" id="KW-1185">Reference proteome</keyword>
<keyword evidence="1" id="KW-0479">Metal-binding</keyword>
<dbReference type="EMBL" id="MU004182">
    <property type="protein sequence ID" value="KAF2501480.1"/>
    <property type="molecule type" value="Genomic_DNA"/>
</dbReference>
<dbReference type="Gene3D" id="3.30.40.10">
    <property type="entry name" value="Zinc/RING finger domain, C3HC4 (zinc finger)"/>
    <property type="match status" value="1"/>
</dbReference>
<dbReference type="PROSITE" id="PS50089">
    <property type="entry name" value="ZF_RING_2"/>
    <property type="match status" value="1"/>
</dbReference>
<evidence type="ECO:0000313" key="4">
    <source>
        <dbReference type="Proteomes" id="UP000799750"/>
    </source>
</evidence>
<keyword evidence="1" id="KW-0863">Zinc-finger</keyword>
<keyword evidence="1" id="KW-0862">Zinc</keyword>
<dbReference type="InterPro" id="IPR013083">
    <property type="entry name" value="Znf_RING/FYVE/PHD"/>
</dbReference>
<gene>
    <name evidence="3" type="ORF">BU16DRAFT_534145</name>
</gene>
<dbReference type="AlphaFoldDB" id="A0A6A6RCM0"/>
<dbReference type="GO" id="GO:0008270">
    <property type="term" value="F:zinc ion binding"/>
    <property type="evidence" value="ECO:0007669"/>
    <property type="project" value="UniProtKB-KW"/>
</dbReference>
<reference evidence="3" key="1">
    <citation type="journal article" date="2020" name="Stud. Mycol.">
        <title>101 Dothideomycetes genomes: a test case for predicting lifestyles and emergence of pathogens.</title>
        <authorList>
            <person name="Haridas S."/>
            <person name="Albert R."/>
            <person name="Binder M."/>
            <person name="Bloem J."/>
            <person name="Labutti K."/>
            <person name="Salamov A."/>
            <person name="Andreopoulos B."/>
            <person name="Baker S."/>
            <person name="Barry K."/>
            <person name="Bills G."/>
            <person name="Bluhm B."/>
            <person name="Cannon C."/>
            <person name="Castanera R."/>
            <person name="Culley D."/>
            <person name="Daum C."/>
            <person name="Ezra D."/>
            <person name="Gonzalez J."/>
            <person name="Henrissat B."/>
            <person name="Kuo A."/>
            <person name="Liang C."/>
            <person name="Lipzen A."/>
            <person name="Lutzoni F."/>
            <person name="Magnuson J."/>
            <person name="Mondo S."/>
            <person name="Nolan M."/>
            <person name="Ohm R."/>
            <person name="Pangilinan J."/>
            <person name="Park H.-J."/>
            <person name="Ramirez L."/>
            <person name="Alfaro M."/>
            <person name="Sun H."/>
            <person name="Tritt A."/>
            <person name="Yoshinaga Y."/>
            <person name="Zwiers L.-H."/>
            <person name="Turgeon B."/>
            <person name="Goodwin S."/>
            <person name="Spatafora J."/>
            <person name="Crous P."/>
            <person name="Grigoriev I."/>
        </authorList>
    </citation>
    <scope>NUCLEOTIDE SEQUENCE</scope>
    <source>
        <strain evidence="3">CBS 269.34</strain>
    </source>
</reference>